<name>A0ABS3T4C0_9FLAO</name>
<dbReference type="Gene3D" id="3.90.930.1">
    <property type="match status" value="1"/>
</dbReference>
<dbReference type="EMBL" id="JAGEVF010000005">
    <property type="protein sequence ID" value="MBO3116726.1"/>
    <property type="molecule type" value="Genomic_DNA"/>
</dbReference>
<keyword evidence="2" id="KW-1185">Reference proteome</keyword>
<sequence>MIKQNIFLLLIFTISLTLVDAQNLVNRFDKDGKRQGFWTKNYYQTDQKRYEGVFKHGKEIDTFKYYRLNKGLSVLSAIKVFNEKDSISDVVFYASNKKVISKGQMNGKRFIGKWLFYHKNSNQVMTIENYNSEGELEGEKTVFFKNGDLAEESFYANGKLEGLYKWFAEDGVLLKQSMYKNGQLNGLTINYDGEGKKLSEGPYTNDTKSGIWKYYENGELKKEIDHTNQKILKRYD</sequence>
<protein>
    <submittedName>
        <fullName evidence="1">Toxin-antitoxin system YwqK family antitoxin</fullName>
    </submittedName>
</protein>
<dbReference type="SUPFAM" id="SSF82185">
    <property type="entry name" value="Histone H3 K4-specific methyltransferase SET7/9 N-terminal domain"/>
    <property type="match status" value="2"/>
</dbReference>
<dbReference type="InterPro" id="IPR011652">
    <property type="entry name" value="MORN_2"/>
</dbReference>
<evidence type="ECO:0000313" key="2">
    <source>
        <dbReference type="Proteomes" id="UP000676776"/>
    </source>
</evidence>
<gene>
    <name evidence="1" type="ORF">J4050_08210</name>
</gene>
<dbReference type="Pfam" id="PF07661">
    <property type="entry name" value="MORN_2"/>
    <property type="match status" value="3"/>
</dbReference>
<dbReference type="Proteomes" id="UP000676776">
    <property type="component" value="Unassembled WGS sequence"/>
</dbReference>
<evidence type="ECO:0000313" key="1">
    <source>
        <dbReference type="EMBL" id="MBO3116726.1"/>
    </source>
</evidence>
<proteinExistence type="predicted"/>
<dbReference type="RefSeq" id="WP_208154089.1">
    <property type="nucleotide sequence ID" value="NZ_JAGEVF010000005.1"/>
</dbReference>
<accession>A0ABS3T4C0</accession>
<reference evidence="1 2" key="1">
    <citation type="submission" date="2021-03" db="EMBL/GenBank/DDBJ databases">
        <title>Winogradskyella sp. nov., isolated from costal sediment.</title>
        <authorList>
            <person name="Gao C."/>
        </authorList>
    </citation>
    <scope>NUCLEOTIDE SEQUENCE [LARGE SCALE GENOMIC DNA]</scope>
    <source>
        <strain evidence="1 2">DF17</strain>
    </source>
</reference>
<organism evidence="1 2">
    <name type="scientific">Winogradskyella pelagia</name>
    <dbReference type="NCBI Taxonomy" id="2819984"/>
    <lineage>
        <taxon>Bacteria</taxon>
        <taxon>Pseudomonadati</taxon>
        <taxon>Bacteroidota</taxon>
        <taxon>Flavobacteriia</taxon>
        <taxon>Flavobacteriales</taxon>
        <taxon>Flavobacteriaceae</taxon>
        <taxon>Winogradskyella</taxon>
    </lineage>
</organism>
<comment type="caution">
    <text evidence="1">The sequence shown here is derived from an EMBL/GenBank/DDBJ whole genome shotgun (WGS) entry which is preliminary data.</text>
</comment>